<dbReference type="SUPFAM" id="SSF53383">
    <property type="entry name" value="PLP-dependent transferases"/>
    <property type="match status" value="1"/>
</dbReference>
<dbReference type="InterPro" id="IPR015421">
    <property type="entry name" value="PyrdxlP-dep_Trfase_major"/>
</dbReference>
<dbReference type="GO" id="GO:0003992">
    <property type="term" value="F:N2-acetyl-L-ornithine:2-oxoglutarate 5-aminotransferase activity"/>
    <property type="evidence" value="ECO:0007669"/>
    <property type="project" value="UniProtKB-UniRule"/>
</dbReference>
<dbReference type="PANTHER" id="PTHR11986:SF113">
    <property type="entry name" value="SUCCINYLORNITHINE TRANSAMINASE"/>
    <property type="match status" value="1"/>
</dbReference>
<dbReference type="PROSITE" id="PS00600">
    <property type="entry name" value="AA_TRANSFER_CLASS_3"/>
    <property type="match status" value="1"/>
</dbReference>
<feature type="binding site" evidence="4">
    <location>
        <position position="279"/>
    </location>
    <ligand>
        <name>pyridoxal 5'-phosphate</name>
        <dbReference type="ChEBI" id="CHEBI:597326"/>
    </ligand>
</feature>
<comment type="similarity">
    <text evidence="4">Belongs to the class-III pyridoxal-phosphate-dependent aminotransferase family. ArgD subfamily.</text>
</comment>
<name>A0A7Y5AR20_9GAMM</name>
<dbReference type="Gene3D" id="3.90.1150.10">
    <property type="entry name" value="Aspartate Aminotransferase, domain 1"/>
    <property type="match status" value="1"/>
</dbReference>
<proteinExistence type="inferred from homology"/>
<dbReference type="GO" id="GO:0006526">
    <property type="term" value="P:L-arginine biosynthetic process"/>
    <property type="evidence" value="ECO:0007669"/>
    <property type="project" value="UniProtKB-UniRule"/>
</dbReference>
<evidence type="ECO:0000313" key="6">
    <source>
        <dbReference type="Proteomes" id="UP000523161"/>
    </source>
</evidence>
<dbReference type="NCBIfam" id="TIGR00707">
    <property type="entry name" value="argD"/>
    <property type="match status" value="1"/>
</dbReference>
<feature type="binding site" evidence="4">
    <location>
        <position position="136"/>
    </location>
    <ligand>
        <name>pyridoxal 5'-phosphate</name>
        <dbReference type="ChEBI" id="CHEBI:597326"/>
    </ligand>
</feature>
<dbReference type="GO" id="GO:0030170">
    <property type="term" value="F:pyridoxal phosphate binding"/>
    <property type="evidence" value="ECO:0007669"/>
    <property type="project" value="InterPro"/>
</dbReference>
<evidence type="ECO:0000256" key="3">
    <source>
        <dbReference type="ARBA" id="ARBA00022898"/>
    </source>
</evidence>
<keyword evidence="1 4" id="KW-0032">Aminotransferase</keyword>
<keyword evidence="4" id="KW-0963">Cytoplasm</keyword>
<evidence type="ECO:0000313" key="5">
    <source>
        <dbReference type="EMBL" id="NRQ42425.1"/>
    </source>
</evidence>
<keyword evidence="4" id="KW-0028">Amino-acid biosynthesis</keyword>
<dbReference type="InterPro" id="IPR015422">
    <property type="entry name" value="PyrdxlP-dep_Trfase_small"/>
</dbReference>
<dbReference type="GO" id="GO:0042802">
    <property type="term" value="F:identical protein binding"/>
    <property type="evidence" value="ECO:0007669"/>
    <property type="project" value="TreeGrafter"/>
</dbReference>
<dbReference type="FunFam" id="3.40.640.10:FF:000004">
    <property type="entry name" value="Acetylornithine aminotransferase"/>
    <property type="match status" value="1"/>
</dbReference>
<protein>
    <recommendedName>
        <fullName evidence="4">Acetylornithine aminotransferase</fullName>
        <shortName evidence="4">ACOAT</shortName>
        <ecNumber evidence="4">2.6.1.11</ecNumber>
    </recommendedName>
</protein>
<sequence length="401" mass="42282">MQVSRSLFDDVMVPNYAPSKIIPVKGEGSRVWDQNGTEFIDFAGGIAVNCLGHCHPALVTALKDQADKLWHLSNVMTNEPALLLAKALVDATFAEKVYFANSGAEANEAALKLARRFAKDKYGEQKNQIIAFKQGFHGRTFFTVTVGGQPAYSDGFGPKPEAIVHGEFNNLDSVKALINANTCAVMVEPVQGEGGVMPATADFIKGVRELCDAHNALLIFDEVQTGVGRTGELYAYMGYGVTPDILTTAKALGGGFPIGAMLTTTEIAKHLVVGTHGSTYGGNPLACAVALAAVNTVNTPAVLNGVKAKAQLFKDGLNAINEKYHVFSEVRGAGLLIGAVLNSDYAGKARDVMLAAADQGLMALVAGTSVVRFAPSLVIPDADIVEGLARFERAVAQLVKA</sequence>
<dbReference type="Proteomes" id="UP000523161">
    <property type="component" value="Unassembled WGS sequence"/>
</dbReference>
<comment type="catalytic activity">
    <reaction evidence="4">
        <text>N(2)-acetyl-L-ornithine + 2-oxoglutarate = N-acetyl-L-glutamate 5-semialdehyde + L-glutamate</text>
        <dbReference type="Rhea" id="RHEA:18049"/>
        <dbReference type="ChEBI" id="CHEBI:16810"/>
        <dbReference type="ChEBI" id="CHEBI:29123"/>
        <dbReference type="ChEBI" id="CHEBI:29985"/>
        <dbReference type="ChEBI" id="CHEBI:57805"/>
        <dbReference type="EC" id="2.6.1.11"/>
    </reaction>
</comment>
<dbReference type="NCBIfam" id="NF009047">
    <property type="entry name" value="PRK12381.1"/>
    <property type="match status" value="1"/>
</dbReference>
<dbReference type="NCBIfam" id="NF002325">
    <property type="entry name" value="PRK01278.1"/>
    <property type="match status" value="1"/>
</dbReference>
<dbReference type="RefSeq" id="WP_173500670.1">
    <property type="nucleotide sequence ID" value="NZ_JABSOD010000006.1"/>
</dbReference>
<organism evidence="5 6">
    <name type="scientific">Rheinheimera lutimaris</name>
    <dbReference type="NCBI Taxonomy" id="2740584"/>
    <lineage>
        <taxon>Bacteria</taxon>
        <taxon>Pseudomonadati</taxon>
        <taxon>Pseudomonadota</taxon>
        <taxon>Gammaproteobacteria</taxon>
        <taxon>Chromatiales</taxon>
        <taxon>Chromatiaceae</taxon>
        <taxon>Rheinheimera</taxon>
    </lineage>
</organism>
<evidence type="ECO:0000256" key="4">
    <source>
        <dbReference type="HAMAP-Rule" id="MF_01107"/>
    </source>
</evidence>
<dbReference type="GO" id="GO:0005737">
    <property type="term" value="C:cytoplasm"/>
    <property type="evidence" value="ECO:0007669"/>
    <property type="project" value="UniProtKB-SubCell"/>
</dbReference>
<gene>
    <name evidence="4" type="primary">argD</name>
    <name evidence="5" type="ORF">HRH59_07550</name>
</gene>
<evidence type="ECO:0000256" key="1">
    <source>
        <dbReference type="ARBA" id="ARBA00022576"/>
    </source>
</evidence>
<evidence type="ECO:0000256" key="2">
    <source>
        <dbReference type="ARBA" id="ARBA00022679"/>
    </source>
</evidence>
<comment type="caution">
    <text evidence="5">The sequence shown here is derived from an EMBL/GenBank/DDBJ whole genome shotgun (WGS) entry which is preliminary data.</text>
</comment>
<dbReference type="InterPro" id="IPR004636">
    <property type="entry name" value="AcOrn/SuccOrn_fam"/>
</dbReference>
<dbReference type="NCBIfam" id="NF003468">
    <property type="entry name" value="PRK05093.1"/>
    <property type="match status" value="1"/>
</dbReference>
<dbReference type="AlphaFoldDB" id="A0A7Y5AR20"/>
<dbReference type="Gene3D" id="3.40.640.10">
    <property type="entry name" value="Type I PLP-dependent aspartate aminotransferase-like (Major domain)"/>
    <property type="match status" value="1"/>
</dbReference>
<dbReference type="CDD" id="cd00610">
    <property type="entry name" value="OAT_like"/>
    <property type="match status" value="1"/>
</dbReference>
<keyword evidence="2 4" id="KW-0808">Transferase</keyword>
<reference evidence="5 6" key="1">
    <citation type="submission" date="2020-06" db="EMBL/GenBank/DDBJ databases">
        <title>Rheinheimera sp. nov., a marine bacterium isolated from coastal.</title>
        <authorList>
            <person name="Yu Q."/>
            <person name="Qi Y."/>
            <person name="Pu J."/>
        </authorList>
    </citation>
    <scope>NUCLEOTIDE SEQUENCE [LARGE SCALE GENOMIC DNA]</scope>
    <source>
        <strain evidence="5 6">YQF-2</strain>
    </source>
</reference>
<accession>A0A7Y5AR20</accession>
<feature type="binding site" evidence="4">
    <location>
        <position position="139"/>
    </location>
    <ligand>
        <name>N(2)-acetyl-L-ornithine</name>
        <dbReference type="ChEBI" id="CHEBI:57805"/>
    </ligand>
</feature>
<dbReference type="NCBIfam" id="TIGR03246">
    <property type="entry name" value="arg_catab_astC"/>
    <property type="match status" value="1"/>
</dbReference>
<dbReference type="PIRSF" id="PIRSF000521">
    <property type="entry name" value="Transaminase_4ab_Lys_Orn"/>
    <property type="match status" value="1"/>
</dbReference>
<feature type="modified residue" description="N6-(pyridoxal phosphate)lysine" evidence="4">
    <location>
        <position position="250"/>
    </location>
</feature>
<feature type="binding site" evidence="4">
    <location>
        <begin position="103"/>
        <end position="104"/>
    </location>
    <ligand>
        <name>pyridoxal 5'-phosphate</name>
        <dbReference type="ChEBI" id="CHEBI:597326"/>
    </ligand>
</feature>
<comment type="subcellular location">
    <subcellularLocation>
        <location evidence="4">Cytoplasm</location>
    </subcellularLocation>
</comment>
<dbReference type="InterPro" id="IPR050103">
    <property type="entry name" value="Class-III_PLP-dep_AT"/>
</dbReference>
<dbReference type="HAMAP" id="MF_01107">
    <property type="entry name" value="ArgD_aminotrans_3"/>
    <property type="match status" value="1"/>
</dbReference>
<dbReference type="UniPathway" id="UPA00068">
    <property type="reaction ID" value="UER00109"/>
</dbReference>
<dbReference type="InterPro" id="IPR005814">
    <property type="entry name" value="Aminotrans_3"/>
</dbReference>
<dbReference type="InterPro" id="IPR017652">
    <property type="entry name" value="Ac/SucOrn_transaminase_bac"/>
</dbReference>
<keyword evidence="3 4" id="KW-0663">Pyridoxal phosphate</keyword>
<comment type="pathway">
    <text evidence="4">Amino-acid biosynthesis; L-arginine biosynthesis; N(2)-acetyl-L-ornithine from L-glutamate: step 4/4.</text>
</comment>
<keyword evidence="4" id="KW-0055">Arginine biosynthesis</keyword>
<comment type="miscellaneous">
    <text evidence="4">May also have succinyldiaminopimelate aminotransferase activity, thus carrying out the corresponding step in lysine biosynthesis.</text>
</comment>
<dbReference type="InterPro" id="IPR015424">
    <property type="entry name" value="PyrdxlP-dep_Trfase"/>
</dbReference>
<feature type="binding site" evidence="4">
    <location>
        <begin position="221"/>
        <end position="224"/>
    </location>
    <ligand>
        <name>pyridoxal 5'-phosphate</name>
        <dbReference type="ChEBI" id="CHEBI:597326"/>
    </ligand>
</feature>
<comment type="subunit">
    <text evidence="4">Homodimer.</text>
</comment>
<dbReference type="EC" id="2.6.1.11" evidence="4"/>
<dbReference type="PANTHER" id="PTHR11986">
    <property type="entry name" value="AMINOTRANSFERASE CLASS III"/>
    <property type="match status" value="1"/>
</dbReference>
<dbReference type="Pfam" id="PF00202">
    <property type="entry name" value="Aminotran_3"/>
    <property type="match status" value="1"/>
</dbReference>
<dbReference type="EMBL" id="JABSOD010000006">
    <property type="protein sequence ID" value="NRQ42425.1"/>
    <property type="molecule type" value="Genomic_DNA"/>
</dbReference>
<comment type="cofactor">
    <cofactor evidence="4">
        <name>pyridoxal 5'-phosphate</name>
        <dbReference type="ChEBI" id="CHEBI:597326"/>
    </cofactor>
    <text evidence="4">Binds 1 pyridoxal phosphate per subunit.</text>
</comment>
<keyword evidence="6" id="KW-1185">Reference proteome</keyword>
<feature type="binding site" evidence="4">
    <location>
        <position position="278"/>
    </location>
    <ligand>
        <name>N(2)-acetyl-L-ornithine</name>
        <dbReference type="ChEBI" id="CHEBI:57805"/>
    </ligand>
</feature>
<dbReference type="InterPro" id="IPR049704">
    <property type="entry name" value="Aminotrans_3_PPA_site"/>
</dbReference>